<dbReference type="EMBL" id="JAWDGP010006957">
    <property type="protein sequence ID" value="KAK3732517.1"/>
    <property type="molecule type" value="Genomic_DNA"/>
</dbReference>
<name>A0AAE0Y5T6_9GAST</name>
<keyword evidence="2" id="KW-1185">Reference proteome</keyword>
<reference evidence="1" key="1">
    <citation type="journal article" date="2023" name="G3 (Bethesda)">
        <title>A reference genome for the long-term kleptoplast-retaining sea slug Elysia crispata morphotype clarki.</title>
        <authorList>
            <person name="Eastman K.E."/>
            <person name="Pendleton A.L."/>
            <person name="Shaikh M.A."/>
            <person name="Suttiyut T."/>
            <person name="Ogas R."/>
            <person name="Tomko P."/>
            <person name="Gavelis G."/>
            <person name="Widhalm J.R."/>
            <person name="Wisecaver J.H."/>
        </authorList>
    </citation>
    <scope>NUCLEOTIDE SEQUENCE</scope>
    <source>
        <strain evidence="1">ECLA1</strain>
    </source>
</reference>
<dbReference type="Proteomes" id="UP001283361">
    <property type="component" value="Unassembled WGS sequence"/>
</dbReference>
<evidence type="ECO:0000313" key="2">
    <source>
        <dbReference type="Proteomes" id="UP001283361"/>
    </source>
</evidence>
<comment type="caution">
    <text evidence="1">The sequence shown here is derived from an EMBL/GenBank/DDBJ whole genome shotgun (WGS) entry which is preliminary data.</text>
</comment>
<gene>
    <name evidence="1" type="ORF">RRG08_030717</name>
</gene>
<dbReference type="AlphaFoldDB" id="A0AAE0Y5T6"/>
<proteinExistence type="predicted"/>
<accession>A0AAE0Y5T6</accession>
<protein>
    <submittedName>
        <fullName evidence="1">Uncharacterized protein</fullName>
    </submittedName>
</protein>
<sequence>MSENEAGKNRDREFPSRDLCENITLDKTSSACDSVNTGNHPEIIGVGHCIYCPRTGYQPTGADSKHGSEVVDTIRSHTVCVCDNLSPYLGGARQGIWNPPLAHYTLRGRLDRMLVTLCAHCRARTFHTQSVKMTPPPPLAHPNSYSRITRERMEPASRTRVACILPPWLSIRWRAYHHTVTGALEVKALFGSRAPHKLKANEKTSPFPTDSFGVRQRKQIEAKPDLLHRGSC</sequence>
<organism evidence="1 2">
    <name type="scientific">Elysia crispata</name>
    <name type="common">lettuce slug</name>
    <dbReference type="NCBI Taxonomy" id="231223"/>
    <lineage>
        <taxon>Eukaryota</taxon>
        <taxon>Metazoa</taxon>
        <taxon>Spiralia</taxon>
        <taxon>Lophotrochozoa</taxon>
        <taxon>Mollusca</taxon>
        <taxon>Gastropoda</taxon>
        <taxon>Heterobranchia</taxon>
        <taxon>Euthyneura</taxon>
        <taxon>Panpulmonata</taxon>
        <taxon>Sacoglossa</taxon>
        <taxon>Placobranchoidea</taxon>
        <taxon>Plakobranchidae</taxon>
        <taxon>Elysia</taxon>
    </lineage>
</organism>
<evidence type="ECO:0000313" key="1">
    <source>
        <dbReference type="EMBL" id="KAK3732517.1"/>
    </source>
</evidence>